<organism evidence="2 3">
    <name type="scientific">Aneurinibacillus danicus</name>
    <dbReference type="NCBI Taxonomy" id="267746"/>
    <lineage>
        <taxon>Bacteria</taxon>
        <taxon>Bacillati</taxon>
        <taxon>Bacillota</taxon>
        <taxon>Bacilli</taxon>
        <taxon>Bacillales</taxon>
        <taxon>Paenibacillaceae</taxon>
        <taxon>Aneurinibacillus group</taxon>
        <taxon>Aneurinibacillus</taxon>
    </lineage>
</organism>
<dbReference type="EMBL" id="BJXX01000279">
    <property type="protein sequence ID" value="GEN36881.1"/>
    <property type="molecule type" value="Genomic_DNA"/>
</dbReference>
<proteinExistence type="predicted"/>
<name>A0A511VEN1_9BACL</name>
<accession>A0A511VEN1</accession>
<keyword evidence="1" id="KW-0175">Coiled coil</keyword>
<feature type="coiled-coil region" evidence="1">
    <location>
        <begin position="11"/>
        <end position="38"/>
    </location>
</feature>
<keyword evidence="3" id="KW-1185">Reference proteome</keyword>
<feature type="coiled-coil region" evidence="1">
    <location>
        <begin position="106"/>
        <end position="133"/>
    </location>
</feature>
<protein>
    <submittedName>
        <fullName evidence="2">Uncharacterized protein</fullName>
    </submittedName>
</protein>
<dbReference type="AlphaFoldDB" id="A0A511VEN1"/>
<comment type="caution">
    <text evidence="2">The sequence shown here is derived from an EMBL/GenBank/DDBJ whole genome shotgun (WGS) entry which is preliminary data.</text>
</comment>
<reference evidence="2 3" key="1">
    <citation type="submission" date="2019-07" db="EMBL/GenBank/DDBJ databases">
        <title>Whole genome shotgun sequence of Aneurinibacillus danicus NBRC 102444.</title>
        <authorList>
            <person name="Hosoyama A."/>
            <person name="Uohara A."/>
            <person name="Ohji S."/>
            <person name="Ichikawa N."/>
        </authorList>
    </citation>
    <scope>NUCLEOTIDE SEQUENCE [LARGE SCALE GENOMIC DNA]</scope>
    <source>
        <strain evidence="2 3">NBRC 102444</strain>
    </source>
</reference>
<gene>
    <name evidence="2" type="ORF">ADA01nite_43410</name>
</gene>
<evidence type="ECO:0000313" key="3">
    <source>
        <dbReference type="Proteomes" id="UP000321157"/>
    </source>
</evidence>
<evidence type="ECO:0000313" key="2">
    <source>
        <dbReference type="EMBL" id="GEN36881.1"/>
    </source>
</evidence>
<dbReference type="RefSeq" id="WP_146812508.1">
    <property type="nucleotide sequence ID" value="NZ_BJXX01000279.1"/>
</dbReference>
<sequence>MDIVARLEQLTEAEKKRREKAIELLVELEETLADYLNEIQGCTTHGVNDHLYFRSEYRERDGERIGFHYKDRSEEAYFYELNSIGEVAEMKGPKFWNAIQEIIPWLKEKVEKMEKAQESREKVLSELEKVANHIVV</sequence>
<evidence type="ECO:0000256" key="1">
    <source>
        <dbReference type="SAM" id="Coils"/>
    </source>
</evidence>
<dbReference type="Proteomes" id="UP000321157">
    <property type="component" value="Unassembled WGS sequence"/>
</dbReference>